<name>A0ACC2W6T8_9TREE</name>
<organism evidence="1 2">
    <name type="scientific">Naganishia adeliensis</name>
    <dbReference type="NCBI Taxonomy" id="92952"/>
    <lineage>
        <taxon>Eukaryota</taxon>
        <taxon>Fungi</taxon>
        <taxon>Dikarya</taxon>
        <taxon>Basidiomycota</taxon>
        <taxon>Agaricomycotina</taxon>
        <taxon>Tremellomycetes</taxon>
        <taxon>Filobasidiales</taxon>
        <taxon>Filobasidiaceae</taxon>
        <taxon>Naganishia</taxon>
    </lineage>
</organism>
<protein>
    <submittedName>
        <fullName evidence="1">Uncharacterized protein</fullName>
    </submittedName>
</protein>
<proteinExistence type="predicted"/>
<evidence type="ECO:0000313" key="2">
    <source>
        <dbReference type="Proteomes" id="UP001230649"/>
    </source>
</evidence>
<gene>
    <name evidence="1" type="ORF">QFC20_003912</name>
</gene>
<dbReference type="Proteomes" id="UP001230649">
    <property type="component" value="Unassembled WGS sequence"/>
</dbReference>
<accession>A0ACC2W6T8</accession>
<comment type="caution">
    <text evidence="1">The sequence shown here is derived from an EMBL/GenBank/DDBJ whole genome shotgun (WGS) entry which is preliminary data.</text>
</comment>
<evidence type="ECO:0000313" key="1">
    <source>
        <dbReference type="EMBL" id="KAJ9106904.1"/>
    </source>
</evidence>
<keyword evidence="2" id="KW-1185">Reference proteome</keyword>
<dbReference type="EMBL" id="JASBWS010000040">
    <property type="protein sequence ID" value="KAJ9106904.1"/>
    <property type="molecule type" value="Genomic_DNA"/>
</dbReference>
<reference evidence="1" key="1">
    <citation type="submission" date="2023-04" db="EMBL/GenBank/DDBJ databases">
        <title>Draft Genome sequencing of Naganishia species isolated from polar environments using Oxford Nanopore Technology.</title>
        <authorList>
            <person name="Leo P."/>
            <person name="Venkateswaran K."/>
        </authorList>
    </citation>
    <scope>NUCLEOTIDE SEQUENCE</scope>
    <source>
        <strain evidence="1">MNA-CCFEE 5262</strain>
    </source>
</reference>
<sequence>MEDDLLSLELENVAKDIYLNGDDTPLFHASLALMTFQRAYGLFPRIVGKGDAAKRLHNLMLKHRQSDPGLYGDLELSNQVDSLIIIDRSVDWVTPMCTQLTFEAHIEVDPALLSGNPPDPAPASSVPADGLGRVNVPAKKRKHRLSGSTDKVFADIRDLNFASVGSRLSKIAKRLEGDYEARKALKNVKEMKDFIAADTGLSEVLMPITRSEEFSKVLEIQQNIIAGYDLSNQLESIENLMNQEVSAMVVLRAAVLLHLAQGGIRQKLLENFKREFLQVYGYHHLPLLIALEKLNLLSKSPSSATFPQLRKPLRLLGDEVDDVNPNDISYVYSGYAPLSIRLVQCVSMKPSVLATSVTAHNKSVSTNSERGGAGEPVDPDSLPRAHAIVGWKGFEETVRGIPGATFDELQRQEHGGLSTNGQCRLRAIRKSREF</sequence>